<dbReference type="InterPro" id="IPR000086">
    <property type="entry name" value="NUDIX_hydrolase_dom"/>
</dbReference>
<dbReference type="Gene3D" id="3.90.79.10">
    <property type="entry name" value="Nucleoside Triphosphate Pyrophosphohydrolase"/>
    <property type="match status" value="1"/>
</dbReference>
<dbReference type="Proteomes" id="UP000886786">
    <property type="component" value="Unassembled WGS sequence"/>
</dbReference>
<dbReference type="SUPFAM" id="SSF81301">
    <property type="entry name" value="Nucleotidyltransferase"/>
    <property type="match status" value="1"/>
</dbReference>
<dbReference type="SUPFAM" id="SSF55811">
    <property type="entry name" value="Nudix"/>
    <property type="match status" value="1"/>
</dbReference>
<dbReference type="PANTHER" id="PTHR21340">
    <property type="entry name" value="DIADENOSINE 5,5-P1,P4-TETRAPHOSPHATE PYROPHOSPHOHYDROLASE MUTT"/>
    <property type="match status" value="1"/>
</dbReference>
<dbReference type="GO" id="GO:0004081">
    <property type="term" value="F:bis(5'-nucleosyl)-tetraphosphatase (asymmetrical) activity"/>
    <property type="evidence" value="ECO:0007669"/>
    <property type="project" value="TreeGrafter"/>
</dbReference>
<proteinExistence type="predicted"/>
<name>A0A9D1CZ70_9FIRM</name>
<dbReference type="InterPro" id="IPR051325">
    <property type="entry name" value="Nudix_hydrolase_domain"/>
</dbReference>
<dbReference type="AlphaFoldDB" id="A0A9D1CZ70"/>
<gene>
    <name evidence="3" type="ORF">IAB27_00540</name>
</gene>
<dbReference type="PANTHER" id="PTHR21340:SF0">
    <property type="entry name" value="BIS(5'-NUCLEOSYL)-TETRAPHOSPHATASE [ASYMMETRICAL]"/>
    <property type="match status" value="1"/>
</dbReference>
<dbReference type="GO" id="GO:0006754">
    <property type="term" value="P:ATP biosynthetic process"/>
    <property type="evidence" value="ECO:0007669"/>
    <property type="project" value="TreeGrafter"/>
</dbReference>
<dbReference type="Gene3D" id="3.30.460.10">
    <property type="entry name" value="Beta Polymerase, domain 2"/>
    <property type="match status" value="1"/>
</dbReference>
<dbReference type="InterPro" id="IPR043519">
    <property type="entry name" value="NT_sf"/>
</dbReference>
<reference evidence="3" key="1">
    <citation type="submission" date="2020-10" db="EMBL/GenBank/DDBJ databases">
        <authorList>
            <person name="Gilroy R."/>
        </authorList>
    </citation>
    <scope>NUCLEOTIDE SEQUENCE</scope>
    <source>
        <strain evidence="3">CHK147-3167</strain>
    </source>
</reference>
<dbReference type="GO" id="GO:0006167">
    <property type="term" value="P:AMP biosynthetic process"/>
    <property type="evidence" value="ECO:0007669"/>
    <property type="project" value="TreeGrafter"/>
</dbReference>
<evidence type="ECO:0000259" key="2">
    <source>
        <dbReference type="PROSITE" id="PS51462"/>
    </source>
</evidence>
<feature type="domain" description="Nudix hydrolase" evidence="2">
    <location>
        <begin position="257"/>
        <end position="391"/>
    </location>
</feature>
<keyword evidence="1" id="KW-0378">Hydrolase</keyword>
<dbReference type="PROSITE" id="PS51462">
    <property type="entry name" value="NUDIX"/>
    <property type="match status" value="1"/>
</dbReference>
<organism evidence="3 4">
    <name type="scientific">Candidatus Coprosoma intestinipullorum</name>
    <dbReference type="NCBI Taxonomy" id="2840752"/>
    <lineage>
        <taxon>Bacteria</taxon>
        <taxon>Bacillati</taxon>
        <taxon>Bacillota</taxon>
        <taxon>Bacillota incertae sedis</taxon>
        <taxon>Candidatus Coprosoma</taxon>
    </lineage>
</organism>
<dbReference type="EMBL" id="DVFV01000015">
    <property type="protein sequence ID" value="HIQ90106.1"/>
    <property type="molecule type" value="Genomic_DNA"/>
</dbReference>
<protein>
    <submittedName>
        <fullName evidence="3">NUDIX domain-containing protein</fullName>
    </submittedName>
</protein>
<reference evidence="3" key="2">
    <citation type="journal article" date="2021" name="PeerJ">
        <title>Extensive microbial diversity within the chicken gut microbiome revealed by metagenomics and culture.</title>
        <authorList>
            <person name="Gilroy R."/>
            <person name="Ravi A."/>
            <person name="Getino M."/>
            <person name="Pursley I."/>
            <person name="Horton D.L."/>
            <person name="Alikhan N.F."/>
            <person name="Baker D."/>
            <person name="Gharbi K."/>
            <person name="Hall N."/>
            <person name="Watson M."/>
            <person name="Adriaenssens E.M."/>
            <person name="Foster-Nyarko E."/>
            <person name="Jarju S."/>
            <person name="Secka A."/>
            <person name="Antonio M."/>
            <person name="Oren A."/>
            <person name="Chaudhuri R.R."/>
            <person name="La Ragione R."/>
            <person name="Hildebrand F."/>
            <person name="Pallen M.J."/>
        </authorList>
    </citation>
    <scope>NUCLEOTIDE SEQUENCE</scope>
    <source>
        <strain evidence="3">CHK147-3167</strain>
    </source>
</reference>
<dbReference type="Pfam" id="PF00293">
    <property type="entry name" value="NUDIX"/>
    <property type="match status" value="1"/>
</dbReference>
<sequence length="394" mass="45896">MLQKNQYVFDKTKVELPEIYIKKLNEVVEQAIKIFENNLKSIILGGSGGKAEIIPYWSDLDIYIVLDEYNFSQVQTFMKVDNKYDEIHVGVTIYTMDEVVNNLIDGKTKVMIYEKEQLNVDPTLYGKNYFLKQKYTDIQLNDINNLPSIVHSCRRNCIDLENNEVTLLKSHVKKFIVMLKCILNINGIFSYGYQKVMNDFYNLCEEKGLLDKKILNFKIKEVTSKNYNLSEAKEAFLDINKVVFENLLELINKKINKNEPVISCMGIVSCKKNNDIYVALLRDVNNCWVIPKGHLEKNETFIETAIREVKEETNIDINTHNFVDKVGEYKYCSDLEGTMKLIKIYLFKIDEFQPIIPLAEEDFVDGKWLPLSEAIEKSTYQEQKSALEKIELML</sequence>
<evidence type="ECO:0000313" key="4">
    <source>
        <dbReference type="Proteomes" id="UP000886786"/>
    </source>
</evidence>
<comment type="caution">
    <text evidence="3">The sequence shown here is derived from an EMBL/GenBank/DDBJ whole genome shotgun (WGS) entry which is preliminary data.</text>
</comment>
<dbReference type="InterPro" id="IPR020084">
    <property type="entry name" value="NUDIX_hydrolase_CS"/>
</dbReference>
<evidence type="ECO:0000313" key="3">
    <source>
        <dbReference type="EMBL" id="HIQ90106.1"/>
    </source>
</evidence>
<dbReference type="PROSITE" id="PS00893">
    <property type="entry name" value="NUDIX_BOX"/>
    <property type="match status" value="1"/>
</dbReference>
<evidence type="ECO:0000256" key="1">
    <source>
        <dbReference type="ARBA" id="ARBA00022801"/>
    </source>
</evidence>
<accession>A0A9D1CZ70</accession>
<dbReference type="InterPro" id="IPR015797">
    <property type="entry name" value="NUDIX_hydrolase-like_dom_sf"/>
</dbReference>